<feature type="domain" description="Radical SAM core" evidence="10">
    <location>
        <begin position="41"/>
        <end position="282"/>
    </location>
</feature>
<keyword evidence="3 9" id="KW-0349">Heme</keyword>
<keyword evidence="9" id="KW-0963">Cytoplasm</keyword>
<dbReference type="OMA" id="HIPWCVR"/>
<dbReference type="InterPro" id="IPR058240">
    <property type="entry name" value="rSAM_sf"/>
</dbReference>
<dbReference type="SMART" id="SM00729">
    <property type="entry name" value="Elp3"/>
    <property type="match status" value="1"/>
</dbReference>
<comment type="similarity">
    <text evidence="1">Belongs to the anaerobic coproporphyrinogen-III oxidase family. HemW subfamily.</text>
</comment>
<dbReference type="InterPro" id="IPR034505">
    <property type="entry name" value="Coproporphyrinogen-III_oxidase"/>
</dbReference>
<keyword evidence="5 9" id="KW-0479">Metal-binding</keyword>
<comment type="subcellular location">
    <subcellularLocation>
        <location evidence="9">Cytoplasm</location>
    </subcellularLocation>
</comment>
<evidence type="ECO:0000256" key="5">
    <source>
        <dbReference type="ARBA" id="ARBA00022723"/>
    </source>
</evidence>
<dbReference type="SFLD" id="SFLDS00029">
    <property type="entry name" value="Radical_SAM"/>
    <property type="match status" value="1"/>
</dbReference>
<dbReference type="PANTHER" id="PTHR13932:SF5">
    <property type="entry name" value="RADICAL S-ADENOSYL METHIONINE DOMAIN-CONTAINING PROTEIN 1, MITOCHONDRIAL"/>
    <property type="match status" value="1"/>
</dbReference>
<evidence type="ECO:0000256" key="8">
    <source>
        <dbReference type="ARBA" id="ARBA00023186"/>
    </source>
</evidence>
<keyword evidence="8 9" id="KW-0143">Chaperone</keyword>
<dbReference type="InterPro" id="IPR007197">
    <property type="entry name" value="rSAM"/>
</dbReference>
<dbReference type="InterPro" id="IPR004559">
    <property type="entry name" value="HemW-like"/>
</dbReference>
<gene>
    <name evidence="11" type="ORF">MINT15_26670</name>
</gene>
<dbReference type="EMBL" id="JRZE01000006">
    <property type="protein sequence ID" value="KHF42465.1"/>
    <property type="molecule type" value="Genomic_DNA"/>
</dbReference>
<keyword evidence="7 9" id="KW-0411">Iron-sulfur</keyword>
<name>A0A837D5G2_9PSEU</name>
<dbReference type="NCBIfam" id="TIGR00539">
    <property type="entry name" value="hemN_rel"/>
    <property type="match status" value="1"/>
</dbReference>
<reference evidence="11 12" key="1">
    <citation type="submission" date="2014-10" db="EMBL/GenBank/DDBJ databases">
        <title>Genome sequence of Micropolyspora internatus JCM3315.</title>
        <authorList>
            <person name="Shin S.-K."/>
            <person name="Yi H."/>
        </authorList>
    </citation>
    <scope>NUCLEOTIDE SEQUENCE [LARGE SCALE GENOMIC DNA]</scope>
    <source>
        <strain evidence="11 12">JCM 3315</strain>
    </source>
</reference>
<proteinExistence type="inferred from homology"/>
<dbReference type="GO" id="GO:0005737">
    <property type="term" value="C:cytoplasm"/>
    <property type="evidence" value="ECO:0007669"/>
    <property type="project" value="UniProtKB-SubCell"/>
</dbReference>
<dbReference type="Proteomes" id="UP000030848">
    <property type="component" value="Unassembled WGS sequence"/>
</dbReference>
<dbReference type="GO" id="GO:0051539">
    <property type="term" value="F:4 iron, 4 sulfur cluster binding"/>
    <property type="evidence" value="ECO:0007669"/>
    <property type="project" value="UniProtKB-UniRule"/>
</dbReference>
<dbReference type="GO" id="GO:0004109">
    <property type="term" value="F:coproporphyrinogen oxidase activity"/>
    <property type="evidence" value="ECO:0007669"/>
    <property type="project" value="InterPro"/>
</dbReference>
<accession>A0A837D5G2</accession>
<evidence type="ECO:0000256" key="1">
    <source>
        <dbReference type="ARBA" id="ARBA00006100"/>
    </source>
</evidence>
<dbReference type="CDD" id="cd01335">
    <property type="entry name" value="Radical_SAM"/>
    <property type="match status" value="1"/>
</dbReference>
<keyword evidence="11" id="KW-0560">Oxidoreductase</keyword>
<keyword evidence="4 9" id="KW-0949">S-adenosyl-L-methionine</keyword>
<dbReference type="SFLD" id="SFLDG01065">
    <property type="entry name" value="anaerobic_coproporphyrinogen-I"/>
    <property type="match status" value="1"/>
</dbReference>
<comment type="caution">
    <text evidence="11">The sequence shown here is derived from an EMBL/GenBank/DDBJ whole genome shotgun (WGS) entry which is preliminary data.</text>
</comment>
<evidence type="ECO:0000259" key="10">
    <source>
        <dbReference type="PROSITE" id="PS51918"/>
    </source>
</evidence>
<keyword evidence="9" id="KW-0004">4Fe-4S</keyword>
<evidence type="ECO:0000256" key="6">
    <source>
        <dbReference type="ARBA" id="ARBA00023004"/>
    </source>
</evidence>
<dbReference type="AlphaFoldDB" id="A0A837D5G2"/>
<dbReference type="SFLD" id="SFLDF00288">
    <property type="entry name" value="HemN-like__clustered_with_nucl"/>
    <property type="match status" value="1"/>
</dbReference>
<dbReference type="PROSITE" id="PS51918">
    <property type="entry name" value="RADICAL_SAM"/>
    <property type="match status" value="1"/>
</dbReference>
<evidence type="ECO:0000256" key="9">
    <source>
        <dbReference type="RuleBase" id="RU364116"/>
    </source>
</evidence>
<comment type="function">
    <text evidence="9">Probably acts as a heme chaperone, transferring heme to an unknown acceptor. Binds one molecule of heme per monomer, possibly covalently. Binds 1 [4Fe-4S] cluster. The cluster is coordinated with 3 cysteines and an exchangeable S-adenosyl-L-methionine.</text>
</comment>
<organism evidence="11 12">
    <name type="scientific">Saccharomonospora viridis</name>
    <dbReference type="NCBI Taxonomy" id="1852"/>
    <lineage>
        <taxon>Bacteria</taxon>
        <taxon>Bacillati</taxon>
        <taxon>Actinomycetota</taxon>
        <taxon>Actinomycetes</taxon>
        <taxon>Pseudonocardiales</taxon>
        <taxon>Pseudonocardiaceae</taxon>
        <taxon>Saccharomonospora</taxon>
    </lineage>
</organism>
<dbReference type="PANTHER" id="PTHR13932">
    <property type="entry name" value="COPROPORPHYRINIGEN III OXIDASE"/>
    <property type="match status" value="1"/>
</dbReference>
<dbReference type="GO" id="GO:0006779">
    <property type="term" value="P:porphyrin-containing compound biosynthetic process"/>
    <property type="evidence" value="ECO:0007669"/>
    <property type="project" value="InterPro"/>
</dbReference>
<evidence type="ECO:0000256" key="2">
    <source>
        <dbReference type="ARBA" id="ARBA00017228"/>
    </source>
</evidence>
<dbReference type="InterPro" id="IPR006638">
    <property type="entry name" value="Elp3/MiaA/NifB-like_rSAM"/>
</dbReference>
<dbReference type="GO" id="GO:0046872">
    <property type="term" value="F:metal ion binding"/>
    <property type="evidence" value="ECO:0007669"/>
    <property type="project" value="UniProtKB-UniRule"/>
</dbReference>
<evidence type="ECO:0000256" key="7">
    <source>
        <dbReference type="ARBA" id="ARBA00023014"/>
    </source>
</evidence>
<dbReference type="SUPFAM" id="SSF102114">
    <property type="entry name" value="Radical SAM enzymes"/>
    <property type="match status" value="1"/>
</dbReference>
<dbReference type="Pfam" id="PF04055">
    <property type="entry name" value="Radical_SAM"/>
    <property type="match status" value="1"/>
</dbReference>
<sequence length="422" mass="45146">MTELFVTVEPGEGYVPEPGCHTGGVGSMTSSFVLAPAALSELGTRPFGVYVHVPFCATRCGYCDFNTYTAGELGTAASPASWFDGLRRELDLAVTTLGDPPPADTVFVGGGTPSLLGADGLARVLDAVRDTFGLASDVEVTTESNPESTSPEFFAGLREAGYTRVSLGMQSTAPHVLRVLDRVHTPGRPTQAAAEARAAGFEHVNLDLIYGTPGERTADLRASVEAVLEAGVDHVSAYALIVEEGTALARRVRKGEIPAPDDDVLAADYELIDSMLTDAGLRWYEVSNWAASPDARCRHNLGYWRGGDWWGAGPGAHSHVGGVRWWNVKHPARYAAVLADGKLPVAGQEELTDSERYLERVMLELRLAEGLPLDVLDDDGLREAKRAVEDGLLDRDAAARGHAVLTDRGRLLADAVVRRLVT</sequence>
<dbReference type="InterPro" id="IPR013785">
    <property type="entry name" value="Aldolase_TIM"/>
</dbReference>
<evidence type="ECO:0000313" key="11">
    <source>
        <dbReference type="EMBL" id="KHF42465.1"/>
    </source>
</evidence>
<evidence type="ECO:0000256" key="4">
    <source>
        <dbReference type="ARBA" id="ARBA00022691"/>
    </source>
</evidence>
<dbReference type="Gene3D" id="3.20.20.70">
    <property type="entry name" value="Aldolase class I"/>
    <property type="match status" value="1"/>
</dbReference>
<protein>
    <recommendedName>
        <fullName evidence="2 9">Heme chaperone HemW</fullName>
    </recommendedName>
</protein>
<dbReference type="SFLD" id="SFLDF00562">
    <property type="entry name" value="HemN-like__clustered_with_heat"/>
    <property type="match status" value="1"/>
</dbReference>
<evidence type="ECO:0000256" key="3">
    <source>
        <dbReference type="ARBA" id="ARBA00022617"/>
    </source>
</evidence>
<keyword evidence="6 9" id="KW-0408">Iron</keyword>
<evidence type="ECO:0000313" key="12">
    <source>
        <dbReference type="Proteomes" id="UP000030848"/>
    </source>
</evidence>